<protein>
    <submittedName>
        <fullName evidence="1">Uncharacterized protein</fullName>
    </submittedName>
</protein>
<gene>
    <name evidence="1" type="ORF">ACFSTE_09700</name>
</gene>
<proteinExistence type="predicted"/>
<dbReference type="RefSeq" id="WP_176029106.1">
    <property type="nucleotide sequence ID" value="NZ_JBHSJV010000001.1"/>
</dbReference>
<dbReference type="Proteomes" id="UP001597459">
    <property type="component" value="Unassembled WGS sequence"/>
</dbReference>
<evidence type="ECO:0000313" key="1">
    <source>
        <dbReference type="EMBL" id="MFD2591104.1"/>
    </source>
</evidence>
<name>A0ABW5N870_9FLAO</name>
<sequence length="206" mass="23525">MEKKWYFRILIAVFGLLMVTQQQTVVPNQEIVLEFTDVEVTSQEAKKAIATIKRQLETIGVENAKVSEELENGKLKITYYSEADVAFIKKELSKEQRIVFDHVLYDQDNEGEQFPLHKSDKEYNIKIYEIQQSTDLDGDINAKYIVELTDKQGENTDRDCSVSVITKTFDTIELQNKVAQKVNRAVVMAIDCTSRIIPEVRAGPAS</sequence>
<organism evidence="1 2">
    <name type="scientific">Aquimarina hainanensis</name>
    <dbReference type="NCBI Taxonomy" id="1578017"/>
    <lineage>
        <taxon>Bacteria</taxon>
        <taxon>Pseudomonadati</taxon>
        <taxon>Bacteroidota</taxon>
        <taxon>Flavobacteriia</taxon>
        <taxon>Flavobacteriales</taxon>
        <taxon>Flavobacteriaceae</taxon>
        <taxon>Aquimarina</taxon>
    </lineage>
</organism>
<reference evidence="2" key="1">
    <citation type="journal article" date="2019" name="Int. J. Syst. Evol. Microbiol.">
        <title>The Global Catalogue of Microorganisms (GCM) 10K type strain sequencing project: providing services to taxonomists for standard genome sequencing and annotation.</title>
        <authorList>
            <consortium name="The Broad Institute Genomics Platform"/>
            <consortium name="The Broad Institute Genome Sequencing Center for Infectious Disease"/>
            <person name="Wu L."/>
            <person name="Ma J."/>
        </authorList>
    </citation>
    <scope>NUCLEOTIDE SEQUENCE [LARGE SCALE GENOMIC DNA]</scope>
    <source>
        <strain evidence="2">KCTC 42423</strain>
    </source>
</reference>
<accession>A0ABW5N870</accession>
<dbReference type="EMBL" id="JBHULX010000017">
    <property type="protein sequence ID" value="MFD2591104.1"/>
    <property type="molecule type" value="Genomic_DNA"/>
</dbReference>
<keyword evidence="2" id="KW-1185">Reference proteome</keyword>
<evidence type="ECO:0000313" key="2">
    <source>
        <dbReference type="Proteomes" id="UP001597459"/>
    </source>
</evidence>
<comment type="caution">
    <text evidence="1">The sequence shown here is derived from an EMBL/GenBank/DDBJ whole genome shotgun (WGS) entry which is preliminary data.</text>
</comment>